<evidence type="ECO:0000313" key="2">
    <source>
        <dbReference type="EMBL" id="RXK50382.1"/>
    </source>
</evidence>
<comment type="caution">
    <text evidence="2">The sequence shown here is derived from an EMBL/GenBank/DDBJ whole genome shotgun (WGS) entry which is preliminary data.</text>
</comment>
<evidence type="ECO:0008006" key="4">
    <source>
        <dbReference type="Google" id="ProtNLM"/>
    </source>
</evidence>
<organism evidence="2 3">
    <name type="scientific">Halorientalis pallida</name>
    <dbReference type="NCBI Taxonomy" id="2479928"/>
    <lineage>
        <taxon>Archaea</taxon>
        <taxon>Methanobacteriati</taxon>
        <taxon>Methanobacteriota</taxon>
        <taxon>Stenosarchaea group</taxon>
        <taxon>Halobacteria</taxon>
        <taxon>Halobacteriales</taxon>
        <taxon>Haloarculaceae</taxon>
        <taxon>Halorientalis</taxon>
    </lineage>
</organism>
<proteinExistence type="predicted"/>
<protein>
    <recommendedName>
        <fullName evidence="4">SipW-cognate class signal peptide</fullName>
    </recommendedName>
</protein>
<feature type="compositionally biased region" description="Basic and acidic residues" evidence="1">
    <location>
        <begin position="366"/>
        <end position="377"/>
    </location>
</feature>
<dbReference type="InterPro" id="IPR006311">
    <property type="entry name" value="TAT_signal"/>
</dbReference>
<dbReference type="RefSeq" id="WP_129068343.1">
    <property type="nucleotide sequence ID" value="NZ_RDFA01000002.1"/>
</dbReference>
<name>A0A498KXN5_9EURY</name>
<reference evidence="2 3" key="1">
    <citation type="submission" date="2019-01" db="EMBL/GenBank/DDBJ databases">
        <title>Halorientalis sp. F13-25 a new haloarchaeum isolated from hypersaline water.</title>
        <authorList>
            <person name="Ana D.-V."/>
            <person name="Cristina S.-P."/>
            <person name="Antonio V."/>
        </authorList>
    </citation>
    <scope>NUCLEOTIDE SEQUENCE [LARGE SCALE GENOMIC DNA]</scope>
    <source>
        <strain evidence="2 3">F13-25</strain>
    </source>
</reference>
<dbReference type="PROSITE" id="PS51318">
    <property type="entry name" value="TAT"/>
    <property type="match status" value="1"/>
</dbReference>
<feature type="region of interest" description="Disordered" evidence="1">
    <location>
        <begin position="355"/>
        <end position="377"/>
    </location>
</feature>
<evidence type="ECO:0000313" key="3">
    <source>
        <dbReference type="Proteomes" id="UP000289691"/>
    </source>
</evidence>
<accession>A0A498KXN5</accession>
<dbReference type="AlphaFoldDB" id="A0A498KXN5"/>
<gene>
    <name evidence="2" type="ORF">EAF64_07460</name>
</gene>
<evidence type="ECO:0000256" key="1">
    <source>
        <dbReference type="SAM" id="MobiDB-lite"/>
    </source>
</evidence>
<dbReference type="EMBL" id="RDFA01000002">
    <property type="protein sequence ID" value="RXK50382.1"/>
    <property type="molecule type" value="Genomic_DNA"/>
</dbReference>
<sequence>MSLTRRHVLASVAAGGAGALTGTGTAALLGDTETGRNSFTTGLVDLQVEYWLVDGPGAVGGIDPSDPDGVVDGPRIDVPVETLDDDEPRGSLLVRFALPQPEGGVNNPASLWLRTACPEPDPLAEFLELRLSYATAEGTVDTTIAAGSLREVADQFRAGVRLDPANATDENGCLTDELFVLVEYDLGLYVGEGTTSLPLYVAATQCRNADQTANPFPAVGETACPPGYVCDCCWAIGKVEIDDGGFTVGETYEFTEGIVDYGLYVTDTDGDDGVAFELVATDGGVAPPLCEARVKGGRNEEVYVRRADTYGTTTDSLDGNTDGLVYTPGNLSNGRGYGISYVLVKVCAPEVGRDCPEDLAESANSGDDRDRGKGRGR</sequence>
<dbReference type="Proteomes" id="UP000289691">
    <property type="component" value="Unassembled WGS sequence"/>
</dbReference>
<dbReference type="OrthoDB" id="162072at2157"/>
<keyword evidence="3" id="KW-1185">Reference proteome</keyword>